<sequence>MKLKQFFSFKTNRFFWLNIAGMIIFVIAAIIVTFRWLDSYTMHGHSVAVPDLHGMSIDEASTLLRERKLKFAVTDSSYIKGMPARRVLQVIPASGSKVKEGRTVYLTVSSARVPLIKVPDIVDNSSLREAEARLKAAGFNIGETEFVANEAKDWVVGIKFNGTELSRGTSVPEGATLVIVAGMGGGTSIFDNDAIEADIESVAPAFDDDSWFR</sequence>
<feature type="domain" description="PASTA" evidence="2">
    <location>
        <begin position="112"/>
        <end position="183"/>
    </location>
</feature>
<gene>
    <name evidence="3" type="ORF">IAA93_05700</name>
</gene>
<dbReference type="EMBL" id="DWUP01000122">
    <property type="protein sequence ID" value="HJD53199.1"/>
    <property type="molecule type" value="Genomic_DNA"/>
</dbReference>
<comment type="caution">
    <text evidence="3">The sequence shown here is derived from an EMBL/GenBank/DDBJ whole genome shotgun (WGS) entry which is preliminary data.</text>
</comment>
<dbReference type="CDD" id="cd06577">
    <property type="entry name" value="PASTA_pknB"/>
    <property type="match status" value="2"/>
</dbReference>
<dbReference type="SMART" id="SM00740">
    <property type="entry name" value="PASTA"/>
    <property type="match status" value="2"/>
</dbReference>
<keyword evidence="1" id="KW-1133">Transmembrane helix</keyword>
<evidence type="ECO:0000259" key="2">
    <source>
        <dbReference type="PROSITE" id="PS51178"/>
    </source>
</evidence>
<reference evidence="3" key="2">
    <citation type="submission" date="2021-04" db="EMBL/GenBank/DDBJ databases">
        <authorList>
            <person name="Gilroy R."/>
        </authorList>
    </citation>
    <scope>NUCLEOTIDE SEQUENCE</scope>
    <source>
        <strain evidence="3">MalCec1-1739</strain>
    </source>
</reference>
<dbReference type="InterPro" id="IPR005543">
    <property type="entry name" value="PASTA_dom"/>
</dbReference>
<organism evidence="3 4">
    <name type="scientific">Candidatus Avibacteroides avistercoris</name>
    <dbReference type="NCBI Taxonomy" id="2840690"/>
    <lineage>
        <taxon>Bacteria</taxon>
        <taxon>Pseudomonadati</taxon>
        <taxon>Bacteroidota</taxon>
        <taxon>Bacteroidia</taxon>
        <taxon>Bacteroidales</taxon>
        <taxon>Bacteroidaceae</taxon>
        <taxon>Bacteroidaceae incertae sedis</taxon>
        <taxon>Candidatus Avibacteroides</taxon>
    </lineage>
</organism>
<name>A0A9D2ZV70_9BACT</name>
<protein>
    <submittedName>
        <fullName evidence="3">PASTA domain-containing protein</fullName>
    </submittedName>
</protein>
<dbReference type="Proteomes" id="UP000787625">
    <property type="component" value="Unassembled WGS sequence"/>
</dbReference>
<feature type="transmembrane region" description="Helical" evidence="1">
    <location>
        <begin position="15"/>
        <end position="37"/>
    </location>
</feature>
<dbReference type="PROSITE" id="PS51178">
    <property type="entry name" value="PASTA"/>
    <property type="match status" value="2"/>
</dbReference>
<accession>A0A9D2ZV70</accession>
<evidence type="ECO:0000313" key="4">
    <source>
        <dbReference type="Proteomes" id="UP000787625"/>
    </source>
</evidence>
<keyword evidence="1" id="KW-0812">Transmembrane</keyword>
<dbReference type="SUPFAM" id="SSF54184">
    <property type="entry name" value="Penicillin-binding protein 2x (pbp-2x), c-terminal domain"/>
    <property type="match status" value="1"/>
</dbReference>
<evidence type="ECO:0000313" key="3">
    <source>
        <dbReference type="EMBL" id="HJD53199.1"/>
    </source>
</evidence>
<dbReference type="Gene3D" id="3.30.10.20">
    <property type="match status" value="2"/>
</dbReference>
<dbReference type="AlphaFoldDB" id="A0A9D2ZV70"/>
<feature type="domain" description="PASTA" evidence="2">
    <location>
        <begin position="44"/>
        <end position="110"/>
    </location>
</feature>
<proteinExistence type="predicted"/>
<keyword evidence="1" id="KW-0472">Membrane</keyword>
<evidence type="ECO:0000256" key="1">
    <source>
        <dbReference type="SAM" id="Phobius"/>
    </source>
</evidence>
<dbReference type="Pfam" id="PF03793">
    <property type="entry name" value="PASTA"/>
    <property type="match status" value="1"/>
</dbReference>
<reference evidence="3" key="1">
    <citation type="journal article" date="2021" name="PeerJ">
        <title>Extensive microbial diversity within the chicken gut microbiome revealed by metagenomics and culture.</title>
        <authorList>
            <person name="Gilroy R."/>
            <person name="Ravi A."/>
            <person name="Getino M."/>
            <person name="Pursley I."/>
            <person name="Horton D.L."/>
            <person name="Alikhan N.F."/>
            <person name="Baker D."/>
            <person name="Gharbi K."/>
            <person name="Hall N."/>
            <person name="Watson M."/>
            <person name="Adriaenssens E.M."/>
            <person name="Foster-Nyarko E."/>
            <person name="Jarju S."/>
            <person name="Secka A."/>
            <person name="Antonio M."/>
            <person name="Oren A."/>
            <person name="Chaudhuri R.R."/>
            <person name="La Ragione R."/>
            <person name="Hildebrand F."/>
            <person name="Pallen M.J."/>
        </authorList>
    </citation>
    <scope>NUCLEOTIDE SEQUENCE</scope>
    <source>
        <strain evidence="3">MalCec1-1739</strain>
    </source>
</reference>